<accession>A0A2M7K8K9</accession>
<dbReference type="PANTHER" id="PTHR21294">
    <property type="entry name" value="ELECTRON TRANSFER FLAVOPROTEIN BETA-SUBUNIT"/>
    <property type="match status" value="1"/>
</dbReference>
<dbReference type="Proteomes" id="UP000231493">
    <property type="component" value="Unassembled WGS sequence"/>
</dbReference>
<dbReference type="PANTHER" id="PTHR21294:SF17">
    <property type="entry name" value="PROTEIN FIXA"/>
    <property type="match status" value="1"/>
</dbReference>
<dbReference type="CDD" id="cd01714">
    <property type="entry name" value="ETF_beta"/>
    <property type="match status" value="1"/>
</dbReference>
<dbReference type="EMBL" id="PFKO01000322">
    <property type="protein sequence ID" value="PIY31588.1"/>
    <property type="molecule type" value="Genomic_DNA"/>
</dbReference>
<reference evidence="3 6" key="1">
    <citation type="journal article" date="2016" name="Environ. Microbiol.">
        <title>Genomic resolution of a cold subsurface aquifer community provides metabolic insights for novel microbes adapted to high CO concentrations.</title>
        <authorList>
            <person name="Probst A.J."/>
            <person name="Castelle C.J."/>
            <person name="Singh A."/>
            <person name="Brown C.T."/>
            <person name="Anantharaman K."/>
            <person name="Sharon I."/>
            <person name="Hug L.A."/>
            <person name="Burstein D."/>
            <person name="Emerson J.B."/>
            <person name="Thomas B.C."/>
            <person name="Banfield J.F."/>
        </authorList>
    </citation>
    <scope>NUCLEOTIDE SEQUENCE [LARGE SCALE GENOMIC DNA]</scope>
    <source>
        <strain evidence="3">CG2_30_33_13</strain>
    </source>
</reference>
<dbReference type="RefSeq" id="WP_406608224.1">
    <property type="nucleotide sequence ID" value="NZ_PFKO01000322.1"/>
</dbReference>
<keyword evidence="1" id="KW-0813">Transport</keyword>
<proteinExistence type="predicted"/>
<dbReference type="Proteomes" id="UP000230646">
    <property type="component" value="Unassembled WGS sequence"/>
</dbReference>
<reference evidence="4" key="2">
    <citation type="submission" date="2017-09" db="EMBL/GenBank/DDBJ databases">
        <title>Depth-based differentiation of microbial function through sediment-hosted aquifers and enrichment of novel symbionts in the deep terrestrial subsurface.</title>
        <authorList>
            <person name="Probst A.J."/>
            <person name="Ladd B."/>
            <person name="Jarett J.K."/>
            <person name="Geller-Mcgrath D.E."/>
            <person name="Sieber C.M.K."/>
            <person name="Emerson J.B."/>
            <person name="Anantharaman K."/>
            <person name="Thomas B.C."/>
            <person name="Malmstrom R."/>
            <person name="Stieglmeier M."/>
            <person name="Klingl A."/>
            <person name="Woyke T."/>
            <person name="Ryan C.M."/>
            <person name="Banfield J.F."/>
        </authorList>
    </citation>
    <scope>NUCLEOTIDE SEQUENCE</scope>
    <source>
        <strain evidence="4">CG_4_8_14_3_um_filter_34_18</strain>
    </source>
</reference>
<dbReference type="STRING" id="1805029.AUK42_01840"/>
<dbReference type="GO" id="GO:0009055">
    <property type="term" value="F:electron transfer activity"/>
    <property type="evidence" value="ECO:0007669"/>
    <property type="project" value="InterPro"/>
</dbReference>
<dbReference type="EMBL" id="MNYY01000041">
    <property type="protein sequence ID" value="OIP72731.1"/>
    <property type="molecule type" value="Genomic_DNA"/>
</dbReference>
<comment type="caution">
    <text evidence="3">The sequence shown here is derived from an EMBL/GenBank/DDBJ whole genome shotgun (WGS) entry which is preliminary data.</text>
</comment>
<dbReference type="InterPro" id="IPR012255">
    <property type="entry name" value="ETF_b"/>
</dbReference>
<accession>A0A1J5GKC5</accession>
<feature type="domain" description="Electron transfer flavoprotein alpha/beta-subunit N-terminal" evidence="2">
    <location>
        <begin position="22"/>
        <end position="213"/>
    </location>
</feature>
<evidence type="ECO:0000313" key="8">
    <source>
        <dbReference type="Proteomes" id="UP000231493"/>
    </source>
</evidence>
<dbReference type="Proteomes" id="UP000182763">
    <property type="component" value="Unassembled WGS sequence"/>
</dbReference>
<protein>
    <submittedName>
        <fullName evidence="3">Electron transfer flavoprotein subunit beta</fullName>
    </submittedName>
</protein>
<dbReference type="SUPFAM" id="SSF52402">
    <property type="entry name" value="Adenine nucleotide alpha hydrolases-like"/>
    <property type="match status" value="1"/>
</dbReference>
<dbReference type="SMART" id="SM00893">
    <property type="entry name" value="ETF"/>
    <property type="match status" value="1"/>
</dbReference>
<reference evidence="7 8" key="3">
    <citation type="submission" date="2017-09" db="EMBL/GenBank/DDBJ databases">
        <title>Depth-based differentiation of microbial function through sediment-hosted aquifers and enrichment of novel symbionts in the deep terrestrial subsurface.</title>
        <authorList>
            <person name="Probst A.J."/>
            <person name="Ladd B."/>
            <person name="Jarett J.K."/>
            <person name="Geller-Mcgrath D.E."/>
            <person name="Sieber C.M."/>
            <person name="Emerson J.B."/>
            <person name="Anantharaman K."/>
            <person name="Thomas B.C."/>
            <person name="Malmstrom R."/>
            <person name="Stieglmeier M."/>
            <person name="Klingl A."/>
            <person name="Woyke T."/>
            <person name="Ryan C.M."/>
            <person name="Banfield J.F."/>
        </authorList>
    </citation>
    <scope>NUCLEOTIDE SEQUENCE [LARGE SCALE GENOMIC DNA]</scope>
    <source>
        <strain evidence="5">CG_4_10_14_3_um_filter_34_13</strain>
    </source>
</reference>
<evidence type="ECO:0000313" key="3">
    <source>
        <dbReference type="EMBL" id="OIP72731.1"/>
    </source>
</evidence>
<keyword evidence="1" id="KW-0249">Electron transport</keyword>
<dbReference type="InterPro" id="IPR014730">
    <property type="entry name" value="ETF_a/b_N"/>
</dbReference>
<evidence type="ECO:0000313" key="6">
    <source>
        <dbReference type="Proteomes" id="UP000182763"/>
    </source>
</evidence>
<evidence type="ECO:0000313" key="7">
    <source>
        <dbReference type="Proteomes" id="UP000230646"/>
    </source>
</evidence>
<evidence type="ECO:0000259" key="2">
    <source>
        <dbReference type="SMART" id="SM00893"/>
    </source>
</evidence>
<evidence type="ECO:0000313" key="5">
    <source>
        <dbReference type="EMBL" id="PIY31588.1"/>
    </source>
</evidence>
<name>A0A1J5GKC5_9BACT</name>
<evidence type="ECO:0000313" key="4">
    <source>
        <dbReference type="EMBL" id="PIX34469.1"/>
    </source>
</evidence>
<dbReference type="AlphaFoldDB" id="A0A1J5GKC5"/>
<organism evidence="3 6">
    <name type="scientific">Candidatus Infernicultor aquiphilus</name>
    <dbReference type="NCBI Taxonomy" id="1805029"/>
    <lineage>
        <taxon>Bacteria</taxon>
        <taxon>Pseudomonadati</taxon>
        <taxon>Atribacterota</taxon>
        <taxon>Candidatus Phoenicimicrobiia</taxon>
        <taxon>Candidatus Pheonicimicrobiales</taxon>
        <taxon>Candidatus Phoenicimicrobiaceae</taxon>
        <taxon>Candidatus Infernicultor</taxon>
    </lineage>
</organism>
<evidence type="ECO:0000256" key="1">
    <source>
        <dbReference type="ARBA" id="ARBA00022982"/>
    </source>
</evidence>
<dbReference type="EMBL" id="PFIP01000071">
    <property type="protein sequence ID" value="PIX34469.1"/>
    <property type="molecule type" value="Genomic_DNA"/>
</dbReference>
<dbReference type="InterPro" id="IPR014729">
    <property type="entry name" value="Rossmann-like_a/b/a_fold"/>
</dbReference>
<dbReference type="Gene3D" id="3.40.50.620">
    <property type="entry name" value="HUPs"/>
    <property type="match status" value="1"/>
</dbReference>
<dbReference type="InterPro" id="IPR033948">
    <property type="entry name" value="ETF_beta_N"/>
</dbReference>
<sequence length="262" mass="28353">MKIVVCIKQVPATNDAKIDPETKRIVREGMKAILNPFDTYAVEEGVQLRDKFGGEVIALSMGPPKAEASLREAISVGVDRAILLSDRAFGGSDTWATSYALAKAIKKIGDIDLVICGKQAIDGDTAQVGPGIAAHLDWLQATYVMAVEEISSSSIRVKRMHEDGYDICEMSLPAVITVVKDINIPRVPSLKGRLASNKCEIPVWKPDDIGADTSKIGLNGSPTRVVKIQPPPPRHTSTKKIEGSSIECAQTLLRELRLRSIV</sequence>
<dbReference type="PIRSF" id="PIRSF000090">
    <property type="entry name" value="Beta-ETF"/>
    <property type="match status" value="1"/>
</dbReference>
<accession>A0A2M7PLW3</accession>
<gene>
    <name evidence="3" type="ORF">AUK42_01840</name>
    <name evidence="5" type="ORF">COZ07_08745</name>
    <name evidence="4" type="ORF">COZ58_03830</name>
</gene>
<dbReference type="Pfam" id="PF01012">
    <property type="entry name" value="ETF"/>
    <property type="match status" value="1"/>
</dbReference>